<keyword evidence="7" id="KW-1185">Reference proteome</keyword>
<evidence type="ECO:0000313" key="7">
    <source>
        <dbReference type="Proteomes" id="UP000584642"/>
    </source>
</evidence>
<organism evidence="6 7">
    <name type="scientific">Azospirillum oleiclasticum</name>
    <dbReference type="NCBI Taxonomy" id="2735135"/>
    <lineage>
        <taxon>Bacteria</taxon>
        <taxon>Pseudomonadati</taxon>
        <taxon>Pseudomonadota</taxon>
        <taxon>Alphaproteobacteria</taxon>
        <taxon>Rhodospirillales</taxon>
        <taxon>Azospirillaceae</taxon>
        <taxon>Azospirillum</taxon>
    </lineage>
</organism>
<accession>A0ABX2TKU4</accession>
<evidence type="ECO:0000256" key="2">
    <source>
        <dbReference type="ARBA" id="ARBA00001997"/>
    </source>
</evidence>
<keyword evidence="5 6" id="KW-0413">Isomerase</keyword>
<dbReference type="NCBIfam" id="TIGR01221">
    <property type="entry name" value="rmlC"/>
    <property type="match status" value="1"/>
</dbReference>
<evidence type="ECO:0000256" key="4">
    <source>
        <dbReference type="ARBA" id="ARBA00019595"/>
    </source>
</evidence>
<dbReference type="Proteomes" id="UP000584642">
    <property type="component" value="Unassembled WGS sequence"/>
</dbReference>
<evidence type="ECO:0000256" key="1">
    <source>
        <dbReference type="ARBA" id="ARBA00001298"/>
    </source>
</evidence>
<evidence type="ECO:0000256" key="3">
    <source>
        <dbReference type="ARBA" id="ARBA00012098"/>
    </source>
</evidence>
<dbReference type="RefSeq" id="WP_180286760.1">
    <property type="nucleotide sequence ID" value="NZ_JABFDB010000049.1"/>
</dbReference>
<evidence type="ECO:0000256" key="5">
    <source>
        <dbReference type="RuleBase" id="RU364069"/>
    </source>
</evidence>
<dbReference type="EC" id="5.1.3.13" evidence="3 5"/>
<comment type="function">
    <text evidence="2 5">Catalyzes the epimerization of the C3' and C5'positions of dTDP-6-deoxy-D-xylo-4-hexulose, forming dTDP-6-deoxy-L-lyxo-4-hexulose.</text>
</comment>
<dbReference type="SUPFAM" id="SSF51182">
    <property type="entry name" value="RmlC-like cupins"/>
    <property type="match status" value="1"/>
</dbReference>
<comment type="catalytic activity">
    <reaction evidence="1 5">
        <text>dTDP-4-dehydro-6-deoxy-alpha-D-glucose = dTDP-4-dehydro-beta-L-rhamnose</text>
        <dbReference type="Rhea" id="RHEA:16969"/>
        <dbReference type="ChEBI" id="CHEBI:57649"/>
        <dbReference type="ChEBI" id="CHEBI:62830"/>
        <dbReference type="EC" id="5.1.3.13"/>
    </reaction>
</comment>
<sequence>MEIEALAIPDVKIIRPRKFGDHRGFFSETYSRRAFQAAGLDFDFVQDNHSLSAEPGTIRGLHFQTEPFGQVKLVRVVRGAILDVAVDIRRGSPTYGRHVSARISAADWNQILIPIGFAHGLCTLEPDTEVLYKVSNFYSPEHDKGLLWNDPDLGIDWPVAAAEARLSDKDKLHPRLADLPDWFHHA</sequence>
<comment type="subunit">
    <text evidence="5">Homodimer.</text>
</comment>
<gene>
    <name evidence="6" type="primary">rfbC</name>
    <name evidence="6" type="ORF">HND93_35230</name>
</gene>
<dbReference type="CDD" id="cd00438">
    <property type="entry name" value="cupin_RmlC"/>
    <property type="match status" value="1"/>
</dbReference>
<dbReference type="EMBL" id="JABFDB010000049">
    <property type="protein sequence ID" value="NYZ24986.1"/>
    <property type="molecule type" value="Genomic_DNA"/>
</dbReference>
<dbReference type="InterPro" id="IPR000888">
    <property type="entry name" value="RmlC-like"/>
</dbReference>
<protein>
    <recommendedName>
        <fullName evidence="4 5">dTDP-4-dehydrorhamnose 3,5-epimerase</fullName>
        <ecNumber evidence="3 5">5.1.3.13</ecNumber>
    </recommendedName>
    <alternativeName>
        <fullName evidence="5">Thymidine diphospho-4-keto-rhamnose 3,5-epimerase</fullName>
    </alternativeName>
</protein>
<dbReference type="Pfam" id="PF00908">
    <property type="entry name" value="dTDP_sugar_isom"/>
    <property type="match status" value="1"/>
</dbReference>
<dbReference type="Gene3D" id="2.60.120.10">
    <property type="entry name" value="Jelly Rolls"/>
    <property type="match status" value="1"/>
</dbReference>
<name>A0ABX2TKU4_9PROT</name>
<comment type="pathway">
    <text evidence="5">Carbohydrate biosynthesis; dTDP-L-rhamnose biosynthesis.</text>
</comment>
<dbReference type="PANTHER" id="PTHR21047:SF2">
    <property type="entry name" value="THYMIDINE DIPHOSPHO-4-KETO-RHAMNOSE 3,5-EPIMERASE"/>
    <property type="match status" value="1"/>
</dbReference>
<dbReference type="InterPro" id="IPR011051">
    <property type="entry name" value="RmlC_Cupin_sf"/>
</dbReference>
<reference evidence="6 7" key="1">
    <citation type="submission" date="2020-05" db="EMBL/GenBank/DDBJ databases">
        <title>Azospirillum oleiclasticum sp. nov, a nitrogen-fixing and heavy crude oil-emulsifying bacterium isolated from the crude oil of Yumen Oilfield.</title>
        <authorList>
            <person name="Wu D."/>
            <person name="Cai M."/>
            <person name="Zhang X."/>
        </authorList>
    </citation>
    <scope>NUCLEOTIDE SEQUENCE [LARGE SCALE GENOMIC DNA]</scope>
    <source>
        <strain evidence="6 7">ROY-1-1-2</strain>
    </source>
</reference>
<dbReference type="InterPro" id="IPR014710">
    <property type="entry name" value="RmlC-like_jellyroll"/>
</dbReference>
<comment type="similarity">
    <text evidence="5">Belongs to the dTDP-4-dehydrorhamnose 3,5-epimerase family.</text>
</comment>
<comment type="caution">
    <text evidence="6">The sequence shown here is derived from an EMBL/GenBank/DDBJ whole genome shotgun (WGS) entry which is preliminary data.</text>
</comment>
<dbReference type="PANTHER" id="PTHR21047">
    <property type="entry name" value="DTDP-6-DEOXY-D-GLUCOSE-3,5 EPIMERASE"/>
    <property type="match status" value="1"/>
</dbReference>
<proteinExistence type="inferred from homology"/>
<evidence type="ECO:0000313" key="6">
    <source>
        <dbReference type="EMBL" id="NYZ24986.1"/>
    </source>
</evidence>
<dbReference type="GO" id="GO:0008830">
    <property type="term" value="F:dTDP-4-dehydrorhamnose 3,5-epimerase activity"/>
    <property type="evidence" value="ECO:0007669"/>
    <property type="project" value="UniProtKB-EC"/>
</dbReference>